<organism evidence="1 2">
    <name type="scientific">Spodoptera exigua</name>
    <name type="common">Beet armyworm</name>
    <name type="synonym">Noctua fulgens</name>
    <dbReference type="NCBI Taxonomy" id="7107"/>
    <lineage>
        <taxon>Eukaryota</taxon>
        <taxon>Metazoa</taxon>
        <taxon>Ecdysozoa</taxon>
        <taxon>Arthropoda</taxon>
        <taxon>Hexapoda</taxon>
        <taxon>Insecta</taxon>
        <taxon>Pterygota</taxon>
        <taxon>Neoptera</taxon>
        <taxon>Endopterygota</taxon>
        <taxon>Lepidoptera</taxon>
        <taxon>Glossata</taxon>
        <taxon>Ditrysia</taxon>
        <taxon>Noctuoidea</taxon>
        <taxon>Noctuidae</taxon>
        <taxon>Amphipyrinae</taxon>
        <taxon>Spodoptera</taxon>
    </lineage>
</organism>
<proteinExistence type="predicted"/>
<reference evidence="1" key="1">
    <citation type="submission" date="2020-08" db="EMBL/GenBank/DDBJ databases">
        <title>Spodoptera exigua strain:BAW_Kor-Di-RS1 Genome sequencing and assembly.</title>
        <authorList>
            <person name="Kim J."/>
            <person name="Nam H.Y."/>
            <person name="Kwon M."/>
            <person name="Choi J.H."/>
            <person name="Cho S.R."/>
            <person name="Kim G.-H."/>
        </authorList>
    </citation>
    <scope>NUCLEOTIDE SEQUENCE</scope>
    <source>
        <strain evidence="1">BAW_Kor-Di-RS1</strain>
        <tissue evidence="1">Whole-body</tissue>
    </source>
</reference>
<evidence type="ECO:0000313" key="1">
    <source>
        <dbReference type="EMBL" id="KAF9413627.1"/>
    </source>
</evidence>
<accession>A0A835L3N3</accession>
<comment type="caution">
    <text evidence="1">The sequence shown here is derived from an EMBL/GenBank/DDBJ whole genome shotgun (WGS) entry which is preliminary data.</text>
</comment>
<dbReference type="Proteomes" id="UP000648187">
    <property type="component" value="Unassembled WGS sequence"/>
</dbReference>
<protein>
    <submittedName>
        <fullName evidence="1">Uncharacterized protein</fullName>
    </submittedName>
</protein>
<dbReference type="EMBL" id="JACKWZ010000153">
    <property type="protein sequence ID" value="KAF9413627.1"/>
    <property type="molecule type" value="Genomic_DNA"/>
</dbReference>
<gene>
    <name evidence="1" type="ORF">HW555_008205</name>
</gene>
<evidence type="ECO:0000313" key="2">
    <source>
        <dbReference type="Proteomes" id="UP000648187"/>
    </source>
</evidence>
<dbReference type="AlphaFoldDB" id="A0A835L3N3"/>
<sequence>MDYKLVEPADLSKLEEGANYVIGNFTHTAINKSRTLDSPNGSPTIDFISLVSVMGVHGGGRRKPTAVCHSNSSPHTSVKTINIYLLLLNFNFVEQTKFTLRFIEDYEEAGPSCILFCHIASTHQLAIIDVVFAPGGGHVEPVAGGEPLVAGVPERVDGPHLELCHQALWRW</sequence>
<name>A0A835L3N3_SPOEX</name>
<keyword evidence="2" id="KW-1185">Reference proteome</keyword>